<dbReference type="AlphaFoldDB" id="A0AA38UH95"/>
<proteinExistence type="predicted"/>
<organism evidence="1 2">
    <name type="scientific">Lentinula raphanica</name>
    <dbReference type="NCBI Taxonomy" id="153919"/>
    <lineage>
        <taxon>Eukaryota</taxon>
        <taxon>Fungi</taxon>
        <taxon>Dikarya</taxon>
        <taxon>Basidiomycota</taxon>
        <taxon>Agaricomycotina</taxon>
        <taxon>Agaricomycetes</taxon>
        <taxon>Agaricomycetidae</taxon>
        <taxon>Agaricales</taxon>
        <taxon>Marasmiineae</taxon>
        <taxon>Omphalotaceae</taxon>
        <taxon>Lentinula</taxon>
    </lineage>
</organism>
<sequence>MKQAFGLPSTPLVLKMAYKGLLDMCPNVTDVIVKDIKTRLRVEQLLNDDVRFAGFPSILDFGDGYAVPYELNQLKSDKYSGGQLEVLKDAEDKHSRGRVRRFGSSVAPSSIHVIEELQKVLLPIIQMNAETKTLASVIDNLQTHLPTIRGKYWRQDRNLEMFYTRSPYDKPTSPCIFVTYATLKTAQYFGGRQKSIPSGDVLKKYYEDRLKEIKDKMDLRKLA</sequence>
<keyword evidence="2" id="KW-1185">Reference proteome</keyword>
<name>A0AA38UH95_9AGAR</name>
<gene>
    <name evidence="1" type="ORF">F5878DRAFT_723311</name>
</gene>
<reference evidence="1" key="1">
    <citation type="submission" date="2022-08" db="EMBL/GenBank/DDBJ databases">
        <authorList>
            <consortium name="DOE Joint Genome Institute"/>
            <person name="Min B."/>
            <person name="Riley R."/>
            <person name="Sierra-Patev S."/>
            <person name="Naranjo-Ortiz M."/>
            <person name="Looney B."/>
            <person name="Konkel Z."/>
            <person name="Slot J.C."/>
            <person name="Sakamoto Y."/>
            <person name="Steenwyk J.L."/>
            <person name="Rokas A."/>
            <person name="Carro J."/>
            <person name="Camarero S."/>
            <person name="Ferreira P."/>
            <person name="Molpeceres G."/>
            <person name="Ruiz-Duenas F.J."/>
            <person name="Serrano A."/>
            <person name="Henrissat B."/>
            <person name="Drula E."/>
            <person name="Hughes K.W."/>
            <person name="Mata J.L."/>
            <person name="Ishikawa N.K."/>
            <person name="Vargas-Isla R."/>
            <person name="Ushijima S."/>
            <person name="Smith C.A."/>
            <person name="Ahrendt S."/>
            <person name="Andreopoulos W."/>
            <person name="He G."/>
            <person name="Labutti K."/>
            <person name="Lipzen A."/>
            <person name="Ng V."/>
            <person name="Sandor L."/>
            <person name="Barry K."/>
            <person name="Martinez A.T."/>
            <person name="Xiao Y."/>
            <person name="Gibbons J.G."/>
            <person name="Terashima K."/>
            <person name="Hibbett D.S."/>
            <person name="Grigoriev I.V."/>
        </authorList>
    </citation>
    <scope>NUCLEOTIDE SEQUENCE</scope>
    <source>
        <strain evidence="1">TFB9207</strain>
    </source>
</reference>
<dbReference type="EMBL" id="MU806055">
    <property type="protein sequence ID" value="KAJ3841021.1"/>
    <property type="molecule type" value="Genomic_DNA"/>
</dbReference>
<protein>
    <submittedName>
        <fullName evidence="1">Uncharacterized protein</fullName>
    </submittedName>
</protein>
<dbReference type="Proteomes" id="UP001163846">
    <property type="component" value="Unassembled WGS sequence"/>
</dbReference>
<accession>A0AA38UH95</accession>
<evidence type="ECO:0000313" key="1">
    <source>
        <dbReference type="EMBL" id="KAJ3841021.1"/>
    </source>
</evidence>
<comment type="caution">
    <text evidence="1">The sequence shown here is derived from an EMBL/GenBank/DDBJ whole genome shotgun (WGS) entry which is preliminary data.</text>
</comment>
<evidence type="ECO:0000313" key="2">
    <source>
        <dbReference type="Proteomes" id="UP001163846"/>
    </source>
</evidence>